<feature type="domain" description="NAD(P)-binding" evidence="7">
    <location>
        <begin position="6"/>
        <end position="307"/>
    </location>
</feature>
<comment type="catalytic activity">
    <reaction evidence="1">
        <text>GDP-alpha-D-mannose = GDP-4-dehydro-alpha-D-rhamnose + H2O</text>
        <dbReference type="Rhea" id="RHEA:23820"/>
        <dbReference type="ChEBI" id="CHEBI:15377"/>
        <dbReference type="ChEBI" id="CHEBI:57527"/>
        <dbReference type="ChEBI" id="CHEBI:57964"/>
        <dbReference type="EC" id="4.2.1.47"/>
    </reaction>
</comment>
<dbReference type="Gene3D" id="3.40.50.720">
    <property type="entry name" value="NAD(P)-binding Rossmann-like Domain"/>
    <property type="match status" value="1"/>
</dbReference>
<protein>
    <recommendedName>
        <fullName evidence="4">GDP-mannose 4,6-dehydratase</fullName>
        <ecNumber evidence="4">4.2.1.47</ecNumber>
    </recommendedName>
</protein>
<comment type="function">
    <text evidence="6">Catalyzes the conversion of GDP-D-mannose to GDP-4-dehydro-6-deoxy-D-mannose.</text>
</comment>
<evidence type="ECO:0000313" key="8">
    <source>
        <dbReference type="EMBL" id="PIR46113.1"/>
    </source>
</evidence>
<proteinExistence type="inferred from homology"/>
<dbReference type="InterPro" id="IPR006368">
    <property type="entry name" value="GDP_Man_deHydtase"/>
</dbReference>
<evidence type="ECO:0000256" key="1">
    <source>
        <dbReference type="ARBA" id="ARBA00000188"/>
    </source>
</evidence>
<comment type="similarity">
    <text evidence="3">Belongs to the NAD(P)-dependent epimerase/dehydratase family. GDP-mannose 4,6-dehydratase subfamily.</text>
</comment>
<dbReference type="CDD" id="cd05260">
    <property type="entry name" value="GDP_MD_SDR_e"/>
    <property type="match status" value="1"/>
</dbReference>
<comment type="caution">
    <text evidence="8">The sequence shown here is derived from an EMBL/GenBank/DDBJ whole genome shotgun (WGS) entry which is preliminary data.</text>
</comment>
<dbReference type="AlphaFoldDB" id="A0A2H0RI03"/>
<dbReference type="GO" id="GO:0008446">
    <property type="term" value="F:GDP-mannose 4,6-dehydratase activity"/>
    <property type="evidence" value="ECO:0007669"/>
    <property type="project" value="UniProtKB-EC"/>
</dbReference>
<accession>A0A2H0RI03</accession>
<evidence type="ECO:0000256" key="6">
    <source>
        <dbReference type="ARBA" id="ARBA00059383"/>
    </source>
</evidence>
<keyword evidence="5" id="KW-0456">Lyase</keyword>
<evidence type="ECO:0000256" key="4">
    <source>
        <dbReference type="ARBA" id="ARBA00011989"/>
    </source>
</evidence>
<dbReference type="PANTHER" id="PTHR43715:SF1">
    <property type="entry name" value="GDP-MANNOSE 4,6 DEHYDRATASE"/>
    <property type="match status" value="1"/>
</dbReference>
<dbReference type="Pfam" id="PF16363">
    <property type="entry name" value="GDP_Man_Dehyd"/>
    <property type="match status" value="1"/>
</dbReference>
<dbReference type="PANTHER" id="PTHR43715">
    <property type="entry name" value="GDP-MANNOSE 4,6-DEHYDRATASE"/>
    <property type="match status" value="1"/>
</dbReference>
<evidence type="ECO:0000256" key="3">
    <source>
        <dbReference type="ARBA" id="ARBA00009263"/>
    </source>
</evidence>
<dbReference type="InterPro" id="IPR036291">
    <property type="entry name" value="NAD(P)-bd_dom_sf"/>
</dbReference>
<dbReference type="Gene3D" id="3.90.25.10">
    <property type="entry name" value="UDP-galactose 4-epimerase, domain 1"/>
    <property type="match status" value="1"/>
</dbReference>
<sequence>MAKTALITGITGQDGAYLAKLLLEKGYRIYGFSRLQNPDLSNLKYLKIENQVEVKQGNLLSAKETKEKIADLKPQEIYNLSAQSSVDYSFRQPAETMTDNVNSVINLLEAIRQTDREIKFYQATSCEIYGQGNTLPITETSPLSPSSPYGVSKAAGHLLVGNYRQTYGLYCASGILFNHESPLRRPEFFIRRLIRTARNIRDGADEYLYLGQADNRRDFGWSPDYVEAMRLMLQQATPEDYIICSGRSVSIREIAEYVLTKFNLPTTRIKIDEKLFRSPNIPDLYGDPTKAREKLGWKYDKSFFEVLDILIEEELEHRL</sequence>
<name>A0A2H0RI03_9BACT</name>
<evidence type="ECO:0000256" key="5">
    <source>
        <dbReference type="ARBA" id="ARBA00023239"/>
    </source>
</evidence>
<evidence type="ECO:0000256" key="2">
    <source>
        <dbReference type="ARBA" id="ARBA00001937"/>
    </source>
</evidence>
<evidence type="ECO:0000259" key="7">
    <source>
        <dbReference type="Pfam" id="PF16363"/>
    </source>
</evidence>
<gene>
    <name evidence="8" type="ORF">COV08_01705</name>
</gene>
<dbReference type="FunFam" id="3.40.50.720:FF:000924">
    <property type="entry name" value="GDP-mannose 4,6 dehydratase"/>
    <property type="match status" value="1"/>
</dbReference>
<dbReference type="EC" id="4.2.1.47" evidence="4"/>
<dbReference type="GO" id="GO:0042351">
    <property type="term" value="P:'de novo' GDP-L-fucose biosynthetic process"/>
    <property type="evidence" value="ECO:0007669"/>
    <property type="project" value="TreeGrafter"/>
</dbReference>
<dbReference type="SUPFAM" id="SSF51735">
    <property type="entry name" value="NAD(P)-binding Rossmann-fold domains"/>
    <property type="match status" value="1"/>
</dbReference>
<dbReference type="EMBL" id="PCYK01000012">
    <property type="protein sequence ID" value="PIR46113.1"/>
    <property type="molecule type" value="Genomic_DNA"/>
</dbReference>
<organism evidence="8 9">
    <name type="scientific">Candidatus Vogelbacteria bacterium CG10_big_fil_rev_8_21_14_0_10_49_38</name>
    <dbReference type="NCBI Taxonomy" id="1975043"/>
    <lineage>
        <taxon>Bacteria</taxon>
        <taxon>Candidatus Vogeliibacteriota</taxon>
    </lineage>
</organism>
<dbReference type="Proteomes" id="UP000230431">
    <property type="component" value="Unassembled WGS sequence"/>
</dbReference>
<comment type="cofactor">
    <cofactor evidence="2">
        <name>NADP(+)</name>
        <dbReference type="ChEBI" id="CHEBI:58349"/>
    </cofactor>
</comment>
<dbReference type="InterPro" id="IPR016040">
    <property type="entry name" value="NAD(P)-bd_dom"/>
</dbReference>
<evidence type="ECO:0000313" key="9">
    <source>
        <dbReference type="Proteomes" id="UP000230431"/>
    </source>
</evidence>
<reference evidence="8 9" key="1">
    <citation type="submission" date="2017-09" db="EMBL/GenBank/DDBJ databases">
        <title>Depth-based differentiation of microbial function through sediment-hosted aquifers and enrichment of novel symbionts in the deep terrestrial subsurface.</title>
        <authorList>
            <person name="Probst A.J."/>
            <person name="Ladd B."/>
            <person name="Jarett J.K."/>
            <person name="Geller-Mcgrath D.E."/>
            <person name="Sieber C.M."/>
            <person name="Emerson J.B."/>
            <person name="Anantharaman K."/>
            <person name="Thomas B.C."/>
            <person name="Malmstrom R."/>
            <person name="Stieglmeier M."/>
            <person name="Klingl A."/>
            <person name="Woyke T."/>
            <person name="Ryan C.M."/>
            <person name="Banfield J.F."/>
        </authorList>
    </citation>
    <scope>NUCLEOTIDE SEQUENCE [LARGE SCALE GENOMIC DNA]</scope>
    <source>
        <strain evidence="8">CG10_big_fil_rev_8_21_14_0_10_49_38</strain>
    </source>
</reference>